<evidence type="ECO:0008006" key="3">
    <source>
        <dbReference type="Google" id="ProtNLM"/>
    </source>
</evidence>
<sequence>MDEKSPLSQTGEQRHWTADALMFLFSTALAGVIVGMFVAFANWNIGKLIVLSSLGLCAVVLLLGRAAELVGELLELMERIFPGWKSPK</sequence>
<reference evidence="2" key="1">
    <citation type="journal article" date="2015" name="BMC Genomics">
        <title>Transcriptome profiling of a Rhizobium leguminosarum bv. trifolii rosR mutant reveals the role of the transcriptional regulator RosR in motility, synthesis of cell-surface components, and other cellular processes.</title>
        <authorList>
            <person name="Rachwal K."/>
            <person name="Matczynska E."/>
            <person name="Janczarek M."/>
        </authorList>
    </citation>
    <scope>NUCLEOTIDE SEQUENCE</scope>
    <source>
        <strain evidence="2">Rt24.2</strain>
    </source>
</reference>
<dbReference type="RefSeq" id="WP_028733777.1">
    <property type="nucleotide sequence ID" value="NZ_MAMO01000012.1"/>
</dbReference>
<feature type="transmembrane region" description="Helical" evidence="1">
    <location>
        <begin position="48"/>
        <end position="67"/>
    </location>
</feature>
<keyword evidence="1" id="KW-0472">Membrane</keyword>
<dbReference type="AlphaFoldDB" id="A0A1B8RFH9"/>
<protein>
    <recommendedName>
        <fullName evidence="3">Transmembrane protein</fullName>
    </recommendedName>
</protein>
<evidence type="ECO:0000313" key="2">
    <source>
        <dbReference type="EMBL" id="AOO89487.1"/>
    </source>
</evidence>
<keyword evidence="1" id="KW-1133">Transmembrane helix</keyword>
<feature type="transmembrane region" description="Helical" evidence="1">
    <location>
        <begin position="20"/>
        <end position="41"/>
    </location>
</feature>
<organism evidence="2">
    <name type="scientific">Rhizobium leguminosarum bv. trifolii</name>
    <dbReference type="NCBI Taxonomy" id="386"/>
    <lineage>
        <taxon>Bacteria</taxon>
        <taxon>Pseudomonadati</taxon>
        <taxon>Pseudomonadota</taxon>
        <taxon>Alphaproteobacteria</taxon>
        <taxon>Hyphomicrobiales</taxon>
        <taxon>Rhizobiaceae</taxon>
        <taxon>Rhizobium/Agrobacterium group</taxon>
        <taxon>Rhizobium</taxon>
    </lineage>
</organism>
<keyword evidence="1" id="KW-0812">Transmembrane</keyword>
<dbReference type="GeneID" id="61424083"/>
<reference evidence="2" key="2">
    <citation type="journal article" date="2016" name="Front. Microbiol.">
        <title>The Regulatory Protein RosR Affects Rhizobium leguminosarum bv. trifolii Protein Profiles, Cell Surface Properties, and Symbiosis with Clover.</title>
        <authorList>
            <person name="Rachwal K."/>
            <person name="Boguszewska A."/>
            <person name="Kopcinska J."/>
            <person name="Karas M."/>
            <person name="Tchorzewski M."/>
            <person name="Janczarek M."/>
        </authorList>
    </citation>
    <scope>NUCLEOTIDE SEQUENCE</scope>
    <source>
        <strain evidence="2">Rt24.2</strain>
    </source>
</reference>
<evidence type="ECO:0000256" key="1">
    <source>
        <dbReference type="SAM" id="Phobius"/>
    </source>
</evidence>
<dbReference type="EMBL" id="KX487123">
    <property type="protein sequence ID" value="AOO89487.1"/>
    <property type="molecule type" value="Genomic_DNA"/>
</dbReference>
<proteinExistence type="predicted"/>
<name>A0A1B8RFH9_RHILT</name>
<accession>A0A1B8RFH9</accession>